<organism evidence="8 9">
    <name type="scientific">Herbiconiux moechotypicola</name>
    <dbReference type="NCBI Taxonomy" id="637393"/>
    <lineage>
        <taxon>Bacteria</taxon>
        <taxon>Bacillati</taxon>
        <taxon>Actinomycetota</taxon>
        <taxon>Actinomycetes</taxon>
        <taxon>Micrococcales</taxon>
        <taxon>Microbacteriaceae</taxon>
        <taxon>Herbiconiux</taxon>
    </lineage>
</organism>
<name>A0ABP5Q9Q3_9MICO</name>
<keyword evidence="4" id="KW-0804">Transcription</keyword>
<sequence>MLALLAARFGAVDLADDAVQDALLQAVSTWAEQGVPDNPAGWLHTVARNKIVDALRRREAAERRLRAATVHLGQDQVAGPDLESDPEPELIREDRLIGDEQLRLMLLCCHPSLDQDTQVALTLRLVGGLSTAEIAAAFLLPEATLAQRIVRAKRKIRAARIPLSVPADLRVRVDALLSALYLVFNEGYLSQSMVADGLCRVDLSEEAIRLTALASRLLPQDGEILGLLALQRFQHARLAARVDAAGDLVTLADQDRRLWDAEGISAGRAALQEAVGCEGLGSYRLQALIAAIHTSAPSSAETDWRSIVVLYRILERVSPGPVVTLNRAIAVAEVDGASSVIAEVEAIEGLGDYYLWHAARGELHLRLGDRVAAHAAFATARSLAKNPAERRHLDRRVTYTAGKHV</sequence>
<evidence type="ECO:0000256" key="3">
    <source>
        <dbReference type="ARBA" id="ARBA00023082"/>
    </source>
</evidence>
<protein>
    <submittedName>
        <fullName evidence="8">RNA polymerase sigma factor</fullName>
    </submittedName>
</protein>
<dbReference type="SUPFAM" id="SSF88946">
    <property type="entry name" value="Sigma2 domain of RNA polymerase sigma factors"/>
    <property type="match status" value="1"/>
</dbReference>
<evidence type="ECO:0000256" key="1">
    <source>
        <dbReference type="ARBA" id="ARBA00010641"/>
    </source>
</evidence>
<dbReference type="InterPro" id="IPR046531">
    <property type="entry name" value="DUF6596"/>
</dbReference>
<evidence type="ECO:0000313" key="8">
    <source>
        <dbReference type="EMBL" id="GAA2229724.1"/>
    </source>
</evidence>
<accession>A0ABP5Q9Q3</accession>
<evidence type="ECO:0000259" key="7">
    <source>
        <dbReference type="Pfam" id="PF20239"/>
    </source>
</evidence>
<dbReference type="Pfam" id="PF04542">
    <property type="entry name" value="Sigma70_r2"/>
    <property type="match status" value="1"/>
</dbReference>
<dbReference type="Proteomes" id="UP001500929">
    <property type="component" value="Unassembled WGS sequence"/>
</dbReference>
<dbReference type="SUPFAM" id="SSF88659">
    <property type="entry name" value="Sigma3 and sigma4 domains of RNA polymerase sigma factors"/>
    <property type="match status" value="1"/>
</dbReference>
<dbReference type="InterPro" id="IPR036388">
    <property type="entry name" value="WH-like_DNA-bd_sf"/>
</dbReference>
<dbReference type="InterPro" id="IPR007627">
    <property type="entry name" value="RNA_pol_sigma70_r2"/>
</dbReference>
<evidence type="ECO:0000259" key="6">
    <source>
        <dbReference type="Pfam" id="PF08281"/>
    </source>
</evidence>
<keyword evidence="9" id="KW-1185">Reference proteome</keyword>
<dbReference type="EMBL" id="BAAAQY010000003">
    <property type="protein sequence ID" value="GAA2229724.1"/>
    <property type="molecule type" value="Genomic_DNA"/>
</dbReference>
<comment type="caution">
    <text evidence="8">The sequence shown here is derived from an EMBL/GenBank/DDBJ whole genome shotgun (WGS) entry which is preliminary data.</text>
</comment>
<dbReference type="Pfam" id="PF08281">
    <property type="entry name" value="Sigma70_r4_2"/>
    <property type="match status" value="1"/>
</dbReference>
<evidence type="ECO:0000256" key="2">
    <source>
        <dbReference type="ARBA" id="ARBA00023015"/>
    </source>
</evidence>
<dbReference type="InterPro" id="IPR013325">
    <property type="entry name" value="RNA_pol_sigma_r2"/>
</dbReference>
<gene>
    <name evidence="8" type="ORF">GCM10009851_12960</name>
</gene>
<dbReference type="Pfam" id="PF20239">
    <property type="entry name" value="DUF6596"/>
    <property type="match status" value="1"/>
</dbReference>
<dbReference type="NCBIfam" id="TIGR02937">
    <property type="entry name" value="sigma70-ECF"/>
    <property type="match status" value="1"/>
</dbReference>
<dbReference type="InterPro" id="IPR013249">
    <property type="entry name" value="RNA_pol_sigma70_r4_t2"/>
</dbReference>
<evidence type="ECO:0000313" key="9">
    <source>
        <dbReference type="Proteomes" id="UP001500929"/>
    </source>
</evidence>
<feature type="domain" description="RNA polymerase sigma factor 70 region 4 type 2" evidence="6">
    <location>
        <begin position="104"/>
        <end position="156"/>
    </location>
</feature>
<dbReference type="PANTHER" id="PTHR47756:SF2">
    <property type="entry name" value="BLL6612 PROTEIN"/>
    <property type="match status" value="1"/>
</dbReference>
<feature type="domain" description="DUF6596" evidence="7">
    <location>
        <begin position="172"/>
        <end position="274"/>
    </location>
</feature>
<dbReference type="PANTHER" id="PTHR47756">
    <property type="entry name" value="BLL6612 PROTEIN-RELATED"/>
    <property type="match status" value="1"/>
</dbReference>
<keyword evidence="2" id="KW-0805">Transcription regulation</keyword>
<reference evidence="9" key="1">
    <citation type="journal article" date="2019" name="Int. J. Syst. Evol. Microbiol.">
        <title>The Global Catalogue of Microorganisms (GCM) 10K type strain sequencing project: providing services to taxonomists for standard genome sequencing and annotation.</title>
        <authorList>
            <consortium name="The Broad Institute Genomics Platform"/>
            <consortium name="The Broad Institute Genome Sequencing Center for Infectious Disease"/>
            <person name="Wu L."/>
            <person name="Ma J."/>
        </authorList>
    </citation>
    <scope>NUCLEOTIDE SEQUENCE [LARGE SCALE GENOMIC DNA]</scope>
    <source>
        <strain evidence="9">JCM 16117</strain>
    </source>
</reference>
<proteinExistence type="inferred from homology"/>
<feature type="domain" description="RNA polymerase sigma-70 region 2" evidence="5">
    <location>
        <begin position="8"/>
        <end position="59"/>
    </location>
</feature>
<comment type="similarity">
    <text evidence="1">Belongs to the sigma-70 factor family. ECF subfamily.</text>
</comment>
<evidence type="ECO:0000259" key="5">
    <source>
        <dbReference type="Pfam" id="PF04542"/>
    </source>
</evidence>
<dbReference type="InterPro" id="IPR014284">
    <property type="entry name" value="RNA_pol_sigma-70_dom"/>
</dbReference>
<keyword evidence="3" id="KW-0731">Sigma factor</keyword>
<evidence type="ECO:0000256" key="4">
    <source>
        <dbReference type="ARBA" id="ARBA00023163"/>
    </source>
</evidence>
<dbReference type="InterPro" id="IPR013324">
    <property type="entry name" value="RNA_pol_sigma_r3/r4-like"/>
</dbReference>
<dbReference type="Gene3D" id="1.10.1740.10">
    <property type="match status" value="1"/>
</dbReference>
<dbReference type="Gene3D" id="1.10.10.10">
    <property type="entry name" value="Winged helix-like DNA-binding domain superfamily/Winged helix DNA-binding domain"/>
    <property type="match status" value="1"/>
</dbReference>